<evidence type="ECO:0000313" key="3">
    <source>
        <dbReference type="Proteomes" id="UP001055712"/>
    </source>
</evidence>
<reference evidence="2" key="2">
    <citation type="submission" date="2020-11" db="EMBL/GenBank/DDBJ databases">
        <authorList>
            <person name="Cecchin M."/>
            <person name="Marcolungo L."/>
            <person name="Rossato M."/>
            <person name="Girolomoni L."/>
            <person name="Cosentino E."/>
            <person name="Cuine S."/>
            <person name="Li-Beisson Y."/>
            <person name="Delledonne M."/>
            <person name="Ballottari M."/>
        </authorList>
    </citation>
    <scope>NUCLEOTIDE SEQUENCE</scope>
    <source>
        <strain evidence="2">211/11P</strain>
        <tissue evidence="2">Whole cell</tissue>
    </source>
</reference>
<name>A0A9D4TX49_CHLVU</name>
<evidence type="ECO:0000313" key="2">
    <source>
        <dbReference type="EMBL" id="KAI3436809.1"/>
    </source>
</evidence>
<keyword evidence="3" id="KW-1185">Reference proteome</keyword>
<dbReference type="EMBL" id="SIDB01000002">
    <property type="protein sequence ID" value="KAI3436809.1"/>
    <property type="molecule type" value="Genomic_DNA"/>
</dbReference>
<gene>
    <name evidence="2" type="ORF">D9Q98_006219</name>
</gene>
<organism evidence="2 3">
    <name type="scientific">Chlorella vulgaris</name>
    <name type="common">Green alga</name>
    <dbReference type="NCBI Taxonomy" id="3077"/>
    <lineage>
        <taxon>Eukaryota</taxon>
        <taxon>Viridiplantae</taxon>
        <taxon>Chlorophyta</taxon>
        <taxon>core chlorophytes</taxon>
        <taxon>Trebouxiophyceae</taxon>
        <taxon>Chlorellales</taxon>
        <taxon>Chlorellaceae</taxon>
        <taxon>Chlorella clade</taxon>
        <taxon>Chlorella</taxon>
    </lineage>
</organism>
<dbReference type="AlphaFoldDB" id="A0A9D4TX49"/>
<proteinExistence type="predicted"/>
<comment type="caution">
    <text evidence="2">The sequence shown here is derived from an EMBL/GenBank/DDBJ whole genome shotgun (WGS) entry which is preliminary data.</text>
</comment>
<dbReference type="Proteomes" id="UP001055712">
    <property type="component" value="Unassembled WGS sequence"/>
</dbReference>
<feature type="compositionally biased region" description="Basic and acidic residues" evidence="1">
    <location>
        <begin position="80"/>
        <end position="91"/>
    </location>
</feature>
<protein>
    <recommendedName>
        <fullName evidence="4">DUF1754-domain-containing protein</fullName>
    </recommendedName>
</protein>
<dbReference type="OrthoDB" id="205403at2759"/>
<sequence length="136" mass="14602">MSTFVGGKLKLKGGVDVSKLKGGGVKKRKKKAAADAQALVPVDGDEQQGTDGAAAGGEGDKQAAQQSSRDGVVLDPAAVTDRRTEAEKKADAHYLKYEEQRSKKAAALSHRDRIKELNDKLATLTEHHDLFRISYT</sequence>
<evidence type="ECO:0008006" key="4">
    <source>
        <dbReference type="Google" id="ProtNLM"/>
    </source>
</evidence>
<reference evidence="2" key="1">
    <citation type="journal article" date="2019" name="Plant J.">
        <title>Chlorella vulgaris genome assembly and annotation reveals the molecular basis for metabolic acclimation to high light conditions.</title>
        <authorList>
            <person name="Cecchin M."/>
            <person name="Marcolungo L."/>
            <person name="Rossato M."/>
            <person name="Girolomoni L."/>
            <person name="Cosentino E."/>
            <person name="Cuine S."/>
            <person name="Li-Beisson Y."/>
            <person name="Delledonne M."/>
            <person name="Ballottari M."/>
        </authorList>
    </citation>
    <scope>NUCLEOTIDE SEQUENCE</scope>
    <source>
        <strain evidence="2">211/11P</strain>
    </source>
</reference>
<feature type="region of interest" description="Disordered" evidence="1">
    <location>
        <begin position="20"/>
        <end position="91"/>
    </location>
</feature>
<dbReference type="PANTHER" id="PTHR13282:SF6">
    <property type="entry name" value="PROTEIN FAM32A"/>
    <property type="match status" value="1"/>
</dbReference>
<evidence type="ECO:0000256" key="1">
    <source>
        <dbReference type="SAM" id="MobiDB-lite"/>
    </source>
</evidence>
<accession>A0A9D4TX49</accession>
<dbReference type="GO" id="GO:0005730">
    <property type="term" value="C:nucleolus"/>
    <property type="evidence" value="ECO:0007669"/>
    <property type="project" value="TreeGrafter"/>
</dbReference>
<dbReference type="PANTHER" id="PTHR13282">
    <property type="entry name" value="PROTEIN FAM32A"/>
    <property type="match status" value="1"/>
</dbReference>
<dbReference type="InterPro" id="IPR013865">
    <property type="entry name" value="FAM32A"/>
</dbReference>
<dbReference type="Pfam" id="PF08555">
    <property type="entry name" value="FAM32A"/>
    <property type="match status" value="1"/>
</dbReference>